<evidence type="ECO:0000256" key="1">
    <source>
        <dbReference type="SAM" id="MobiDB-lite"/>
    </source>
</evidence>
<dbReference type="Proteomes" id="UP000245468">
    <property type="component" value="Chromosome"/>
</dbReference>
<dbReference type="KEGG" id="psez:HME7025_00088"/>
<dbReference type="EMBL" id="CP029346">
    <property type="protein sequence ID" value="AWL07973.1"/>
    <property type="molecule type" value="Genomic_DNA"/>
</dbReference>
<evidence type="ECO:0000313" key="2">
    <source>
        <dbReference type="EMBL" id="AWL07973.1"/>
    </source>
</evidence>
<accession>A0A2S2DRF8</accession>
<reference evidence="3" key="1">
    <citation type="submission" date="2018-05" db="EMBL/GenBank/DDBJ databases">
        <title>Pseudarcicella sp. HME7025 Genome sequencing and assembly.</title>
        <authorList>
            <person name="Kim H."/>
            <person name="Kang H."/>
            <person name="Joh K."/>
        </authorList>
    </citation>
    <scope>NUCLEOTIDE SEQUENCE [LARGE SCALE GENOMIC DNA]</scope>
    <source>
        <strain evidence="3">HME7025</strain>
    </source>
</reference>
<evidence type="ECO:0000313" key="3">
    <source>
        <dbReference type="Proteomes" id="UP000245468"/>
    </source>
</evidence>
<sequence length="64" mass="6874">MAKIAITFAERVKLSAKKELEKMKGDLALEDAPTPEPAPEPTPEPTPEPAPEPAPKARKASVKK</sequence>
<gene>
    <name evidence="2" type="ORF">HME7025_00088</name>
</gene>
<protein>
    <submittedName>
        <fullName evidence="2">Uncharacterized protein</fullName>
    </submittedName>
</protein>
<feature type="compositionally biased region" description="Pro residues" evidence="1">
    <location>
        <begin position="34"/>
        <end position="54"/>
    </location>
</feature>
<feature type="region of interest" description="Disordered" evidence="1">
    <location>
        <begin position="24"/>
        <end position="64"/>
    </location>
</feature>
<dbReference type="RefSeq" id="WP_109321752.1">
    <property type="nucleotide sequence ID" value="NZ_CP029346.1"/>
</dbReference>
<organism evidence="2 3">
    <name type="scientific">Aquirufa nivalisilvae</name>
    <dbReference type="NCBI Taxonomy" id="2516557"/>
    <lineage>
        <taxon>Bacteria</taxon>
        <taxon>Pseudomonadati</taxon>
        <taxon>Bacteroidota</taxon>
        <taxon>Cytophagia</taxon>
        <taxon>Cytophagales</taxon>
        <taxon>Flectobacillaceae</taxon>
        <taxon>Aquirufa</taxon>
    </lineage>
</organism>
<name>A0A2S2DRF8_9BACT</name>
<keyword evidence="3" id="KW-1185">Reference proteome</keyword>
<proteinExistence type="predicted"/>
<dbReference type="AlphaFoldDB" id="A0A2S2DRF8"/>